<feature type="domain" description="J" evidence="5">
    <location>
        <begin position="6"/>
        <end position="75"/>
    </location>
</feature>
<evidence type="ECO:0000256" key="4">
    <source>
        <dbReference type="SAM" id="Phobius"/>
    </source>
</evidence>
<organism evidence="6 7">
    <name type="scientific">Microlunatus flavus</name>
    <dbReference type="NCBI Taxonomy" id="1036181"/>
    <lineage>
        <taxon>Bacteria</taxon>
        <taxon>Bacillati</taxon>
        <taxon>Actinomycetota</taxon>
        <taxon>Actinomycetes</taxon>
        <taxon>Propionibacteriales</taxon>
        <taxon>Propionibacteriaceae</taxon>
        <taxon>Microlunatus</taxon>
    </lineage>
</organism>
<feature type="transmembrane region" description="Helical" evidence="4">
    <location>
        <begin position="307"/>
        <end position="338"/>
    </location>
</feature>
<dbReference type="OrthoDB" id="4376937at2"/>
<dbReference type="InterPro" id="IPR001623">
    <property type="entry name" value="DnaJ_domain"/>
</dbReference>
<proteinExistence type="predicted"/>
<dbReference type="CDD" id="cd06257">
    <property type="entry name" value="DnaJ"/>
    <property type="match status" value="1"/>
</dbReference>
<keyword evidence="1" id="KW-0677">Repeat</keyword>
<dbReference type="Pfam" id="PF13432">
    <property type="entry name" value="TPR_16"/>
    <property type="match status" value="1"/>
</dbReference>
<dbReference type="InterPro" id="IPR011990">
    <property type="entry name" value="TPR-like_helical_dom_sf"/>
</dbReference>
<dbReference type="PROSITE" id="PS50005">
    <property type="entry name" value="TPR"/>
    <property type="match status" value="1"/>
</dbReference>
<sequence>MAVDVDYYAVLGVARNADAEAIGSAVKKAMREWRKRTEAADLGSRQEAEVKVKQIDQARSVLLNPGKRAAYDQQLSGGVKQAEIPSSSPDSGNGQTWLERAEGYLALADYHSAAYAAREATHVEGQNAKTWWIRSRANAGLGLWQDALYEAKQATALDDNSAEYHFNLGLVHEQMDSYNDAITEYRRAGTCDPSNPVYELAVGGVYASNGRPELALPVVEAVHKKHPADPNANYYLGSVLVDMAEQVPQSKTRDGYIVKSQEEINTMRAFCMRAIGLKIVDAEVRDRSNHVLRYLDAMEKKSFRPPWALLGGMWGGGPMALIGCCAIILFFAPIILVIEGVGNMARSNAGVGFLELIVGLGLGFLWWKLLYVPKWKQNKRGL</sequence>
<reference evidence="7" key="1">
    <citation type="submission" date="2016-10" db="EMBL/GenBank/DDBJ databases">
        <authorList>
            <person name="Varghese N."/>
            <person name="Submissions S."/>
        </authorList>
    </citation>
    <scope>NUCLEOTIDE SEQUENCE [LARGE SCALE GENOMIC DNA]</scope>
    <source>
        <strain evidence="7">CGMCC 4.6856</strain>
    </source>
</reference>
<dbReference type="PROSITE" id="PS50076">
    <property type="entry name" value="DNAJ_2"/>
    <property type="match status" value="1"/>
</dbReference>
<dbReference type="PRINTS" id="PR00625">
    <property type="entry name" value="JDOMAIN"/>
</dbReference>
<dbReference type="PANTHER" id="PTHR45188:SF2">
    <property type="entry name" value="DNAJ HOMOLOG SUBFAMILY C MEMBER 7"/>
    <property type="match status" value="1"/>
</dbReference>
<keyword evidence="4" id="KW-0472">Membrane</keyword>
<feature type="transmembrane region" description="Helical" evidence="4">
    <location>
        <begin position="350"/>
        <end position="370"/>
    </location>
</feature>
<dbReference type="Pfam" id="PF00226">
    <property type="entry name" value="DnaJ"/>
    <property type="match status" value="1"/>
</dbReference>
<dbReference type="SUPFAM" id="SSF48452">
    <property type="entry name" value="TPR-like"/>
    <property type="match status" value="1"/>
</dbReference>
<dbReference type="PANTHER" id="PTHR45188">
    <property type="entry name" value="DNAJ PROTEIN P58IPK HOMOLOG"/>
    <property type="match status" value="1"/>
</dbReference>
<name>A0A1H9D4X2_9ACTN</name>
<keyword evidence="4" id="KW-1133">Transmembrane helix</keyword>
<dbReference type="Gene3D" id="1.10.287.110">
    <property type="entry name" value="DnaJ domain"/>
    <property type="match status" value="1"/>
</dbReference>
<dbReference type="InterPro" id="IPR019734">
    <property type="entry name" value="TPR_rpt"/>
</dbReference>
<dbReference type="InterPro" id="IPR036869">
    <property type="entry name" value="J_dom_sf"/>
</dbReference>
<feature type="repeat" description="TPR" evidence="3">
    <location>
        <begin position="162"/>
        <end position="195"/>
    </location>
</feature>
<evidence type="ECO:0000256" key="3">
    <source>
        <dbReference type="PROSITE-ProRule" id="PRU00339"/>
    </source>
</evidence>
<evidence type="ECO:0000256" key="2">
    <source>
        <dbReference type="ARBA" id="ARBA00022803"/>
    </source>
</evidence>
<gene>
    <name evidence="6" type="ORF">SAMN05421756_102438</name>
</gene>
<dbReference type="Gene3D" id="1.25.40.10">
    <property type="entry name" value="Tetratricopeptide repeat domain"/>
    <property type="match status" value="1"/>
</dbReference>
<dbReference type="RefSeq" id="WP_091178302.1">
    <property type="nucleotide sequence ID" value="NZ_FOFA01000002.1"/>
</dbReference>
<keyword evidence="2 3" id="KW-0802">TPR repeat</keyword>
<dbReference type="AlphaFoldDB" id="A0A1H9D4X2"/>
<protein>
    <submittedName>
        <fullName evidence="6">Tetratricopeptide repeat-containing protein</fullName>
    </submittedName>
</protein>
<evidence type="ECO:0000256" key="1">
    <source>
        <dbReference type="ARBA" id="ARBA00022737"/>
    </source>
</evidence>
<evidence type="ECO:0000313" key="7">
    <source>
        <dbReference type="Proteomes" id="UP000198504"/>
    </source>
</evidence>
<dbReference type="EMBL" id="FOFA01000002">
    <property type="protein sequence ID" value="SEQ08495.1"/>
    <property type="molecule type" value="Genomic_DNA"/>
</dbReference>
<dbReference type="Proteomes" id="UP000198504">
    <property type="component" value="Unassembled WGS sequence"/>
</dbReference>
<dbReference type="STRING" id="1036181.SAMN05421756_102438"/>
<dbReference type="SMART" id="SM00028">
    <property type="entry name" value="TPR"/>
    <property type="match status" value="3"/>
</dbReference>
<dbReference type="SMART" id="SM00271">
    <property type="entry name" value="DnaJ"/>
    <property type="match status" value="1"/>
</dbReference>
<evidence type="ECO:0000259" key="5">
    <source>
        <dbReference type="PROSITE" id="PS50076"/>
    </source>
</evidence>
<keyword evidence="4" id="KW-0812">Transmembrane</keyword>
<accession>A0A1H9D4X2</accession>
<keyword evidence="7" id="KW-1185">Reference proteome</keyword>
<evidence type="ECO:0000313" key="6">
    <source>
        <dbReference type="EMBL" id="SEQ08495.1"/>
    </source>
</evidence>
<dbReference type="SUPFAM" id="SSF46565">
    <property type="entry name" value="Chaperone J-domain"/>
    <property type="match status" value="1"/>
</dbReference>